<dbReference type="PROSITE" id="PS00171">
    <property type="entry name" value="TIM_1"/>
    <property type="match status" value="1"/>
</dbReference>
<dbReference type="SUPFAM" id="SSF51351">
    <property type="entry name" value="Triosephosphate isomerase (TIM)"/>
    <property type="match status" value="1"/>
</dbReference>
<comment type="function">
    <text evidence="7">Involved in the gluconeogenesis. Catalyzes stereospecifically the conversion of dihydroxyacetone phosphate (DHAP) to D-glyceraldehyde-3-phosphate (G3P).</text>
</comment>
<dbReference type="FunFam" id="3.20.20.70:FF:000016">
    <property type="entry name" value="Triosephosphate isomerase"/>
    <property type="match status" value="1"/>
</dbReference>
<reference evidence="9" key="1">
    <citation type="journal article" date="2012" name="Environ. Microbiol.">
        <title>Genomic content of uncultured Bacteroidetes from contrasting oceanic provinces in the North Atlantic Ocean.</title>
        <authorList>
            <person name="Gomez-Pereira P.R."/>
            <person name="Schuler M."/>
            <person name="Fuchs B.M."/>
            <person name="Bennke C."/>
            <person name="Teeling H."/>
            <person name="Waldmann J."/>
            <person name="Richter M."/>
            <person name="Barbe V."/>
            <person name="Bataille E."/>
            <person name="Glockner F.O."/>
            <person name="Amann R."/>
        </authorList>
    </citation>
    <scope>NUCLEOTIDE SEQUENCE</scope>
</reference>
<dbReference type="Pfam" id="PF00121">
    <property type="entry name" value="TIM"/>
    <property type="match status" value="1"/>
</dbReference>
<keyword evidence="5 7" id="KW-0324">Glycolysis</keyword>
<organism evidence="9">
    <name type="scientific">uncultured Flavobacteriia bacterium</name>
    <dbReference type="NCBI Taxonomy" id="212695"/>
    <lineage>
        <taxon>Bacteria</taxon>
        <taxon>Pseudomonadati</taxon>
        <taxon>Bacteroidota</taxon>
        <taxon>Flavobacteriia</taxon>
        <taxon>environmental samples</taxon>
    </lineage>
</organism>
<dbReference type="GO" id="GO:0006094">
    <property type="term" value="P:gluconeogenesis"/>
    <property type="evidence" value="ECO:0007669"/>
    <property type="project" value="UniProtKB-UniRule"/>
</dbReference>
<dbReference type="InterPro" id="IPR000652">
    <property type="entry name" value="Triosephosphate_isomerase"/>
</dbReference>
<comment type="similarity">
    <text evidence="2 7 8">Belongs to the triosephosphate isomerase family.</text>
</comment>
<dbReference type="NCBIfam" id="TIGR00419">
    <property type="entry name" value="tim"/>
    <property type="match status" value="1"/>
</dbReference>
<comment type="subunit">
    <text evidence="7 8">Homodimer.</text>
</comment>
<dbReference type="UniPathway" id="UPA00109">
    <property type="reaction ID" value="UER00189"/>
</dbReference>
<keyword evidence="6 7" id="KW-0413">Isomerase</keyword>
<comment type="subcellular location">
    <subcellularLocation>
        <location evidence="7 8">Cytoplasm</location>
    </subcellularLocation>
</comment>
<dbReference type="GO" id="GO:0019563">
    <property type="term" value="P:glycerol catabolic process"/>
    <property type="evidence" value="ECO:0007669"/>
    <property type="project" value="TreeGrafter"/>
</dbReference>
<dbReference type="InterPro" id="IPR020861">
    <property type="entry name" value="Triosephosphate_isomerase_AS"/>
</dbReference>
<evidence type="ECO:0000256" key="1">
    <source>
        <dbReference type="ARBA" id="ARBA00004680"/>
    </source>
</evidence>
<evidence type="ECO:0000256" key="6">
    <source>
        <dbReference type="ARBA" id="ARBA00023235"/>
    </source>
</evidence>
<comment type="catalytic activity">
    <reaction evidence="7 8">
        <text>D-glyceraldehyde 3-phosphate = dihydroxyacetone phosphate</text>
        <dbReference type="Rhea" id="RHEA:18585"/>
        <dbReference type="ChEBI" id="CHEBI:57642"/>
        <dbReference type="ChEBI" id="CHEBI:59776"/>
        <dbReference type="EC" id="5.3.1.1"/>
    </reaction>
</comment>
<feature type="binding site" evidence="7">
    <location>
        <position position="211"/>
    </location>
    <ligand>
        <name>substrate</name>
    </ligand>
</feature>
<dbReference type="HAMAP" id="MF_00147_B">
    <property type="entry name" value="TIM_B"/>
    <property type="match status" value="1"/>
</dbReference>
<evidence type="ECO:0000256" key="8">
    <source>
        <dbReference type="RuleBase" id="RU363013"/>
    </source>
</evidence>
<accession>H6RF29</accession>
<reference evidence="9" key="2">
    <citation type="submission" date="2012-02" db="EMBL/GenBank/DDBJ databases">
        <authorList>
            <person name="Genoscope - CEA"/>
        </authorList>
    </citation>
    <scope>NUCLEOTIDE SEQUENCE</scope>
</reference>
<dbReference type="EC" id="5.3.1.1" evidence="7 8"/>
<evidence type="ECO:0000256" key="7">
    <source>
        <dbReference type="HAMAP-Rule" id="MF_00147"/>
    </source>
</evidence>
<feature type="binding site" evidence="7">
    <location>
        <begin position="8"/>
        <end position="10"/>
    </location>
    <ligand>
        <name>substrate</name>
    </ligand>
</feature>
<dbReference type="PROSITE" id="PS51440">
    <property type="entry name" value="TIM_2"/>
    <property type="match status" value="1"/>
</dbReference>
<dbReference type="InterPro" id="IPR013785">
    <property type="entry name" value="Aldolase_TIM"/>
</dbReference>
<protein>
    <recommendedName>
        <fullName evidence="7 8">Triosephosphate isomerase</fullName>
        <shortName evidence="7">TIM</shortName>
        <shortName evidence="7">TPI</shortName>
        <ecNumber evidence="7 8">5.3.1.1</ecNumber>
    </recommendedName>
    <alternativeName>
        <fullName evidence="7">Triose-phosphate isomerase</fullName>
    </alternativeName>
</protein>
<dbReference type="CDD" id="cd00311">
    <property type="entry name" value="TIM"/>
    <property type="match status" value="1"/>
</dbReference>
<feature type="active site" description="Proton acceptor" evidence="7">
    <location>
        <position position="165"/>
    </location>
</feature>
<comment type="pathway">
    <text evidence="1 7 8">Carbohydrate degradation; glycolysis; D-glyceraldehyde 3-phosphate from glycerone phosphate: step 1/1.</text>
</comment>
<dbReference type="GO" id="GO:0004807">
    <property type="term" value="F:triose-phosphate isomerase activity"/>
    <property type="evidence" value="ECO:0007669"/>
    <property type="project" value="UniProtKB-UniRule"/>
</dbReference>
<dbReference type="EMBL" id="FO117585">
    <property type="protein sequence ID" value="CCF99640.1"/>
    <property type="molecule type" value="Genomic_DNA"/>
</dbReference>
<evidence type="ECO:0000256" key="3">
    <source>
        <dbReference type="ARBA" id="ARBA00022432"/>
    </source>
</evidence>
<dbReference type="InterPro" id="IPR022896">
    <property type="entry name" value="TrioseP_Isoase_bac/euk"/>
</dbReference>
<dbReference type="PANTHER" id="PTHR21139">
    <property type="entry name" value="TRIOSEPHOSPHATE ISOMERASE"/>
    <property type="match status" value="1"/>
</dbReference>
<dbReference type="Gene3D" id="3.20.20.70">
    <property type="entry name" value="Aldolase class I"/>
    <property type="match status" value="1"/>
</dbReference>
<comment type="pathway">
    <text evidence="7 8">Carbohydrate biosynthesis; gluconeogenesis.</text>
</comment>
<name>H6RF29_9BACT</name>
<dbReference type="InterPro" id="IPR035990">
    <property type="entry name" value="TIM_sf"/>
</dbReference>
<dbReference type="GO" id="GO:0006096">
    <property type="term" value="P:glycolytic process"/>
    <property type="evidence" value="ECO:0007669"/>
    <property type="project" value="UniProtKB-UniRule"/>
</dbReference>
<proteinExistence type="inferred from homology"/>
<keyword evidence="3 7" id="KW-0312">Gluconeogenesis</keyword>
<feature type="binding site" evidence="7">
    <location>
        <position position="171"/>
    </location>
    <ligand>
        <name>substrate</name>
    </ligand>
</feature>
<gene>
    <name evidence="7 9" type="primary">tpiA</name>
    <name evidence="9" type="ORF">VIS_S18BPA60038</name>
</gene>
<evidence type="ECO:0000256" key="4">
    <source>
        <dbReference type="ARBA" id="ARBA00022490"/>
    </source>
</evidence>
<sequence>MRNVVAGNWKSNKLLNDARAWMDGMSGWLAKNGGVDVMVAMPAPYLAACAPGAPKGLHVLAQNVSAEGFGAHTGEYTAEMLKSSGVAGAIVGHSERRARFGDSDAVVAAKVDALLAVDLTAVFCCGETLQERESGRAEDVVLQQLQAGVLRIPVDQIGNVIVAYEPVWAIGTGVTATSEQAQDMHACIRGWLTEAFGTEVAESIPVLYGGSCKPSNAAELFSQKDINGGLIGGASLKPEDFQGVIEGHPALNR</sequence>
<evidence type="ECO:0000256" key="2">
    <source>
        <dbReference type="ARBA" id="ARBA00007422"/>
    </source>
</evidence>
<dbReference type="GO" id="GO:0046166">
    <property type="term" value="P:glyceraldehyde-3-phosphate biosynthetic process"/>
    <property type="evidence" value="ECO:0007669"/>
    <property type="project" value="TreeGrafter"/>
</dbReference>
<evidence type="ECO:0000313" key="9">
    <source>
        <dbReference type="EMBL" id="CCF99640.1"/>
    </source>
</evidence>
<keyword evidence="4 7" id="KW-0963">Cytoplasm</keyword>
<dbReference type="GO" id="GO:0005829">
    <property type="term" value="C:cytosol"/>
    <property type="evidence" value="ECO:0007669"/>
    <property type="project" value="TreeGrafter"/>
</dbReference>
<dbReference type="AlphaFoldDB" id="H6RF29"/>
<dbReference type="PANTHER" id="PTHR21139:SF42">
    <property type="entry name" value="TRIOSEPHOSPHATE ISOMERASE"/>
    <property type="match status" value="1"/>
</dbReference>
<feature type="active site" description="Electrophile" evidence="7">
    <location>
        <position position="93"/>
    </location>
</feature>
<dbReference type="UniPathway" id="UPA00138"/>
<evidence type="ECO:0000256" key="5">
    <source>
        <dbReference type="ARBA" id="ARBA00023152"/>
    </source>
</evidence>
<feature type="binding site" evidence="7">
    <location>
        <begin position="232"/>
        <end position="233"/>
    </location>
    <ligand>
        <name>substrate</name>
    </ligand>
</feature>